<dbReference type="InterPro" id="IPR050697">
    <property type="entry name" value="Adenylyl/Guanylyl_Cyclase_3/4"/>
</dbReference>
<dbReference type="PROSITE" id="PS50125">
    <property type="entry name" value="GUANYLATE_CYCLASE_2"/>
    <property type="match status" value="1"/>
</dbReference>
<keyword evidence="2" id="KW-0472">Membrane</keyword>
<feature type="transmembrane region" description="Helical" evidence="2">
    <location>
        <begin position="400"/>
        <end position="419"/>
    </location>
</feature>
<comment type="similarity">
    <text evidence="1">Belongs to the adenylyl cyclase class-3 family.</text>
</comment>
<evidence type="ECO:0000313" key="5">
    <source>
        <dbReference type="Proteomes" id="UP001384579"/>
    </source>
</evidence>
<organism evidence="4 5">
    <name type="scientific">Microcoleus anatoxicus PTRS2</name>
    <dbReference type="NCBI Taxonomy" id="2705321"/>
    <lineage>
        <taxon>Bacteria</taxon>
        <taxon>Bacillati</taxon>
        <taxon>Cyanobacteriota</taxon>
        <taxon>Cyanophyceae</taxon>
        <taxon>Oscillatoriophycideae</taxon>
        <taxon>Oscillatoriales</taxon>
        <taxon>Microcoleaceae</taxon>
        <taxon>Microcoleus</taxon>
        <taxon>Microcoleus anatoxicus</taxon>
    </lineage>
</organism>
<dbReference type="InterPro" id="IPR029787">
    <property type="entry name" value="Nucleotide_cyclase"/>
</dbReference>
<evidence type="ECO:0000256" key="1">
    <source>
        <dbReference type="ARBA" id="ARBA00005381"/>
    </source>
</evidence>
<proteinExistence type="inferred from homology"/>
<dbReference type="RefSeq" id="WP_340524356.1">
    <property type="nucleotide sequence ID" value="NZ_JBBLXS010000101.1"/>
</dbReference>
<feature type="domain" description="Guanylate cyclase" evidence="3">
    <location>
        <begin position="466"/>
        <end position="604"/>
    </location>
</feature>
<dbReference type="SMART" id="SM00044">
    <property type="entry name" value="CYCc"/>
    <property type="match status" value="1"/>
</dbReference>
<dbReference type="InterPro" id="IPR001054">
    <property type="entry name" value="A/G_cyclase"/>
</dbReference>
<dbReference type="SMART" id="SM01080">
    <property type="entry name" value="CHASE2"/>
    <property type="match status" value="1"/>
</dbReference>
<dbReference type="Pfam" id="PF00211">
    <property type="entry name" value="Guanylate_cyc"/>
    <property type="match status" value="1"/>
</dbReference>
<feature type="transmembrane region" description="Helical" evidence="2">
    <location>
        <begin position="373"/>
        <end position="393"/>
    </location>
</feature>
<dbReference type="PANTHER" id="PTHR43081">
    <property type="entry name" value="ADENYLATE CYCLASE, TERMINAL-DIFFERENTIATION SPECIFIC-RELATED"/>
    <property type="match status" value="1"/>
</dbReference>
<dbReference type="EMBL" id="JBBLXS010000101">
    <property type="protein sequence ID" value="MEK0185205.1"/>
    <property type="molecule type" value="Genomic_DNA"/>
</dbReference>
<keyword evidence="2" id="KW-1133">Transmembrane helix</keyword>
<dbReference type="PANTHER" id="PTHR43081:SF1">
    <property type="entry name" value="ADENYLATE CYCLASE, TERMINAL-DIFFERENTIATION SPECIFIC"/>
    <property type="match status" value="1"/>
</dbReference>
<evidence type="ECO:0000259" key="3">
    <source>
        <dbReference type="PROSITE" id="PS50125"/>
    </source>
</evidence>
<dbReference type="Gene3D" id="3.30.70.1230">
    <property type="entry name" value="Nucleotide cyclase"/>
    <property type="match status" value="1"/>
</dbReference>
<protein>
    <submittedName>
        <fullName evidence="4">Adenylate/guanylate cyclase domain-containing protein</fullName>
    </submittedName>
</protein>
<dbReference type="SUPFAM" id="SSF55073">
    <property type="entry name" value="Nucleotide cyclase"/>
    <property type="match status" value="1"/>
</dbReference>
<keyword evidence="5" id="KW-1185">Reference proteome</keyword>
<dbReference type="Pfam" id="PF05226">
    <property type="entry name" value="CHASE2"/>
    <property type="match status" value="1"/>
</dbReference>
<sequence>MIVDKKNIMPQILQQFHHQLKQRDWSWKKLTNSCSFADFKPLIITCIAVTASLGAVKQLGWLQAWELNAFDLMVQLRPDAGADPRLLVVTITEQDINNIGKWPISDRTLAKAIAEIDRFEPTAIGIDLIRNTPYEPGNAELVTKLKNPKLIPITFIGNSKYDRAPPPPNIPENRVGFNDLVIDPDGRVRRNLMFAGDGEKTLNSLSMQLAFAYFKSKNIEGKLTEKNEIQVGKTVFSQLETNSGGYHNIDAQGYQVLLNYRSAEKIANTVTLTEVLAGKVDPKLVTGKIVLIGVTALTVKDIFYTPYSATASGNRRMPGVLIHATATSQILSAVLDGKGLFWYWDEWQEICWIVGWGAVGGCLAWRLENSLSLMGSAIAACGSLFGFTFWLFIQQGWIPLVAPSLALLITAGVIVTYKYEQSKQQQGIVMKLLGQQTSPAIANALWKERVHLLESGLLPGQKVIATIILTDLQGFSTISEKLPPEVVMSWLNEYLSAMAQEVQAHQGVINKFTGDGMLAVFGVPIPRTTPEEIAKDASLAVSCALAISSRLPQMNQNWLDRGLPSAKMRVGIFTGPVMVGSLGGTTRLEYGVIGDSVNIASRLESCEKDRQEDTCRILIAEETLLHLADKFEVESWGPLPLKGREQKVNVYRVLGTKNK</sequence>
<reference evidence="4 5" key="1">
    <citation type="journal article" date="2020" name="Harmful Algae">
        <title>Molecular and morphological characterization of a novel dihydroanatoxin-a producing Microcoleus species (cyanobacteria) from the Russian River, California, USA.</title>
        <authorList>
            <person name="Conklin K.Y."/>
            <person name="Stancheva R."/>
            <person name="Otten T.G."/>
            <person name="Fadness R."/>
            <person name="Boyer G.L."/>
            <person name="Read B."/>
            <person name="Zhang X."/>
            <person name="Sheath R.G."/>
        </authorList>
    </citation>
    <scope>NUCLEOTIDE SEQUENCE [LARGE SCALE GENOMIC DNA]</scope>
    <source>
        <strain evidence="4 5">PTRS2</strain>
    </source>
</reference>
<name>A0ABU8YLB6_9CYAN</name>
<gene>
    <name evidence="4" type="ORF">WMG39_10065</name>
</gene>
<dbReference type="CDD" id="cd07302">
    <property type="entry name" value="CHD"/>
    <property type="match status" value="1"/>
</dbReference>
<evidence type="ECO:0000313" key="4">
    <source>
        <dbReference type="EMBL" id="MEK0185205.1"/>
    </source>
</evidence>
<dbReference type="Proteomes" id="UP001384579">
    <property type="component" value="Unassembled WGS sequence"/>
</dbReference>
<evidence type="ECO:0000256" key="2">
    <source>
        <dbReference type="SAM" id="Phobius"/>
    </source>
</evidence>
<dbReference type="InterPro" id="IPR007890">
    <property type="entry name" value="CHASE2"/>
</dbReference>
<comment type="caution">
    <text evidence="4">The sequence shown here is derived from an EMBL/GenBank/DDBJ whole genome shotgun (WGS) entry which is preliminary data.</text>
</comment>
<keyword evidence="2" id="KW-0812">Transmembrane</keyword>
<accession>A0ABU8YLB6</accession>